<sequence length="96" mass="11432">MKIHITEDALKWFKEEVDLEPGDKINFFVQTYGSSKLHDNFTLGFKFDPNDKNASAETTVEDISFYVNESDEWFFKGYDLYIEYDAQKDEIDYDFK</sequence>
<keyword evidence="5" id="KW-1185">Reference proteome</keyword>
<evidence type="ECO:0000256" key="1">
    <source>
        <dbReference type="ARBA" id="ARBA00006718"/>
    </source>
</evidence>
<organism evidence="3 4">
    <name type="scientific">Staphylococcus condimenti</name>
    <dbReference type="NCBI Taxonomy" id="70255"/>
    <lineage>
        <taxon>Bacteria</taxon>
        <taxon>Bacillati</taxon>
        <taxon>Bacillota</taxon>
        <taxon>Bacilli</taxon>
        <taxon>Bacillales</taxon>
        <taxon>Staphylococcaceae</taxon>
        <taxon>Staphylococcus</taxon>
    </lineage>
</organism>
<dbReference type="AlphaFoldDB" id="A0A143PBL9"/>
<dbReference type="Proteomes" id="UP000293854">
    <property type="component" value="Unassembled WGS sequence"/>
</dbReference>
<reference evidence="2 5" key="2">
    <citation type="submission" date="2021-01" db="EMBL/GenBank/DDBJ databases">
        <title>FDA dAtabase for Regulatory Grade micrObial Sequences (FDA-ARGOS): Supporting development and validation of Infectious Disease Dx tests.</title>
        <authorList>
            <person name="Sproer C."/>
            <person name="Gronow S."/>
            <person name="Severitt S."/>
            <person name="Schroder I."/>
            <person name="Tallon L."/>
            <person name="Sadzewicz L."/>
            <person name="Zhao X."/>
            <person name="Boylan J."/>
            <person name="Ott S."/>
            <person name="Bowen H."/>
            <person name="Vavikolanu K."/>
            <person name="Mehta A."/>
            <person name="Aluvathingal J."/>
            <person name="Nadendla S."/>
            <person name="Lowell S."/>
            <person name="Myers T."/>
            <person name="Yan Y."/>
            <person name="Sichtig H."/>
        </authorList>
    </citation>
    <scope>NUCLEOTIDE SEQUENCE [LARGE SCALE GENOMIC DNA]</scope>
    <source>
        <strain evidence="2 5">FDAARGOS_1148</strain>
    </source>
</reference>
<dbReference type="InterPro" id="IPR035903">
    <property type="entry name" value="HesB-like_dom_sf"/>
</dbReference>
<name>A0A143PBL9_9STAP</name>
<evidence type="ECO:0000313" key="4">
    <source>
        <dbReference type="Proteomes" id="UP000293854"/>
    </source>
</evidence>
<dbReference type="PIRSF" id="PIRSF034852">
    <property type="entry name" value="UCP034852"/>
    <property type="match status" value="1"/>
</dbReference>
<gene>
    <name evidence="3" type="ORF">EIG99_02750</name>
    <name evidence="2" type="ORF">I6J05_11280</name>
</gene>
<evidence type="ECO:0000313" key="5">
    <source>
        <dbReference type="Proteomes" id="UP000595942"/>
    </source>
</evidence>
<dbReference type="GeneID" id="93727658"/>
<protein>
    <submittedName>
        <fullName evidence="3">HesB/YadR/YfhF family protein</fullName>
    </submittedName>
</protein>
<proteinExistence type="inferred from homology"/>
<comment type="similarity">
    <text evidence="1">Belongs to the HesB/IscA family.</text>
</comment>
<dbReference type="RefSeq" id="WP_047132951.1">
    <property type="nucleotide sequence ID" value="NZ_CP015114.1"/>
</dbReference>
<accession>A0A143PBL9</accession>
<reference evidence="3 4" key="1">
    <citation type="submission" date="2018-11" db="EMBL/GenBank/DDBJ databases">
        <title>Genomic profiling of Staphylococcus species from a Poultry farm system in KwaZulu-Natal, South Africa.</title>
        <authorList>
            <person name="Amoako D.G."/>
            <person name="Somboro A.M."/>
            <person name="Abia A.L.K."/>
            <person name="Bester L.A."/>
            <person name="Essack S.Y."/>
        </authorList>
    </citation>
    <scope>NUCLEOTIDE SEQUENCE [LARGE SCALE GENOMIC DNA]</scope>
    <source>
        <strain evidence="3 4">SA11</strain>
    </source>
</reference>
<dbReference type="InterPro" id="IPR008326">
    <property type="entry name" value="PdhI-like"/>
</dbReference>
<dbReference type="KEGG" id="scv:A4G25_07245"/>
<dbReference type="Proteomes" id="UP000595942">
    <property type="component" value="Chromosome"/>
</dbReference>
<evidence type="ECO:0000313" key="3">
    <source>
        <dbReference type="EMBL" id="RZI03672.1"/>
    </source>
</evidence>
<dbReference type="SUPFAM" id="SSF89360">
    <property type="entry name" value="HesB-like domain"/>
    <property type="match status" value="1"/>
</dbReference>
<dbReference type="EMBL" id="RQTE01000053">
    <property type="protein sequence ID" value="RZI03672.1"/>
    <property type="molecule type" value="Genomic_DNA"/>
</dbReference>
<dbReference type="EMBL" id="CP068073">
    <property type="protein sequence ID" value="QQS82468.1"/>
    <property type="molecule type" value="Genomic_DNA"/>
</dbReference>
<evidence type="ECO:0000313" key="2">
    <source>
        <dbReference type="EMBL" id="QQS82468.1"/>
    </source>
</evidence>
<dbReference type="OrthoDB" id="1645729at2"/>